<name>F4GGF9_ALIDK</name>
<keyword evidence="1" id="KW-0812">Transmembrane</keyword>
<keyword evidence="1" id="KW-0472">Membrane</keyword>
<dbReference type="AlphaFoldDB" id="F4GGF9"/>
<dbReference type="OrthoDB" id="8910728at2"/>
<reference evidence="3 4" key="1">
    <citation type="journal article" date="2011" name="J. Bacteriol.">
        <title>Genome Sequences of Alicycliphilus denitrificans Strains BC and K601T.</title>
        <authorList>
            <person name="Oosterkamp M.J."/>
            <person name="Veuskens T."/>
            <person name="Plugge C.M."/>
            <person name="Langenhoff A.A."/>
            <person name="Gerritse J."/>
            <person name="van Berkel W.J."/>
            <person name="Pieper D.H."/>
            <person name="Junca H."/>
            <person name="Goodwin L.A."/>
            <person name="Daligault H.E."/>
            <person name="Bruce D.C."/>
            <person name="Detter J.C."/>
            <person name="Tapia R."/>
            <person name="Han C.S."/>
            <person name="Land M.L."/>
            <person name="Hauser L.J."/>
            <person name="Smidt H."/>
            <person name="Stams A.J."/>
        </authorList>
    </citation>
    <scope>NUCLEOTIDE SEQUENCE [LARGE SCALE GENOMIC DNA]</scope>
    <source>
        <strain evidence="4">DSM 14773 / CIP 107495 / K601</strain>
    </source>
</reference>
<accession>F4GGF9</accession>
<evidence type="ECO:0000256" key="1">
    <source>
        <dbReference type="SAM" id="Phobius"/>
    </source>
</evidence>
<evidence type="ECO:0000259" key="2">
    <source>
        <dbReference type="Pfam" id="PF12705"/>
    </source>
</evidence>
<dbReference type="Pfam" id="PF12705">
    <property type="entry name" value="PDDEXK_1"/>
    <property type="match status" value="1"/>
</dbReference>
<dbReference type="Proteomes" id="UP000007938">
    <property type="component" value="Chromosome"/>
</dbReference>
<keyword evidence="1" id="KW-1133">Transmembrane helix</keyword>
<evidence type="ECO:0000313" key="3">
    <source>
        <dbReference type="EMBL" id="AEB85113.1"/>
    </source>
</evidence>
<dbReference type="EMBL" id="CP002657">
    <property type="protein sequence ID" value="AEB85113.1"/>
    <property type="molecule type" value="Genomic_DNA"/>
</dbReference>
<organism evidence="3 4">
    <name type="scientific">Alicycliphilus denitrificans (strain DSM 14773 / CIP 107495 / K601)</name>
    <dbReference type="NCBI Taxonomy" id="596154"/>
    <lineage>
        <taxon>Bacteria</taxon>
        <taxon>Pseudomonadati</taxon>
        <taxon>Pseudomonadota</taxon>
        <taxon>Betaproteobacteria</taxon>
        <taxon>Burkholderiales</taxon>
        <taxon>Comamonadaceae</taxon>
        <taxon>Alicycliphilus</taxon>
    </lineage>
</organism>
<feature type="transmembrane region" description="Helical" evidence="1">
    <location>
        <begin position="6"/>
        <end position="24"/>
    </location>
</feature>
<sequence length="182" mass="20735">MTWCAMYVLAGFVAFVLWLARLWMGRHRSGERASRPRGLVGAELAYMERLFRMRHPLRLVARVDRVYRRANGMLVLVELKTRLAARVHETDRIQLSVQKLVIEAQTGEVVEPQAFVSFASPTGRHARSSQSVKLLGVEEIVALVRRREAILEGRIEPTYARSPNACSGCAFRSECDRLSVRR</sequence>
<protein>
    <recommendedName>
        <fullName evidence="2">PD-(D/E)XK endonuclease-like domain-containing protein</fullName>
    </recommendedName>
</protein>
<dbReference type="STRING" id="596154.Alide2_2762"/>
<keyword evidence="4" id="KW-1185">Reference proteome</keyword>
<dbReference type="InterPro" id="IPR011604">
    <property type="entry name" value="PDDEXK-like_dom_sf"/>
</dbReference>
<dbReference type="KEGG" id="adk:Alide2_2762"/>
<gene>
    <name evidence="3" type="ordered locus">Alide2_2762</name>
</gene>
<dbReference type="InterPro" id="IPR038726">
    <property type="entry name" value="PDDEXK_AddAB-type"/>
</dbReference>
<dbReference type="HOGENOM" id="CLU_1486018_0_0_4"/>
<reference evidence="3 4" key="2">
    <citation type="submission" date="2011-04" db="EMBL/GenBank/DDBJ databases">
        <title>Complete sequence of chromosome of Alicycliphilus denitrificans K601.</title>
        <authorList>
            <consortium name="US DOE Joint Genome Institute"/>
            <person name="Lucas S."/>
            <person name="Han J."/>
            <person name="Lapidus A."/>
            <person name="Cheng J.-F."/>
            <person name="Goodwin L."/>
            <person name="Pitluck S."/>
            <person name="Peters L."/>
            <person name="Zeytun A."/>
            <person name="Detter J.C."/>
            <person name="Han C."/>
            <person name="Tapia R."/>
            <person name="Land M."/>
            <person name="Hauser L."/>
            <person name="Kyrpides N."/>
            <person name="Ivanova N."/>
            <person name="Mikhailova N."/>
            <person name="Pagani I."/>
            <person name="Oosterkamp M."/>
            <person name="Pieper D."/>
            <person name="van Berkel W."/>
            <person name="Langenhoff A."/>
            <person name="Smidt H."/>
            <person name="Stams A."/>
            <person name="Woyke T."/>
        </authorList>
    </citation>
    <scope>NUCLEOTIDE SEQUENCE [LARGE SCALE GENOMIC DNA]</scope>
    <source>
        <strain evidence="4">DSM 14773 / CIP 107495 / K601</strain>
    </source>
</reference>
<feature type="domain" description="PD-(D/E)XK endonuclease-like" evidence="2">
    <location>
        <begin position="26"/>
        <end position="176"/>
    </location>
</feature>
<proteinExistence type="predicted"/>
<evidence type="ECO:0000313" key="4">
    <source>
        <dbReference type="Proteomes" id="UP000007938"/>
    </source>
</evidence>
<dbReference type="eggNOG" id="COG1468">
    <property type="taxonomic scope" value="Bacteria"/>
</dbReference>
<dbReference type="Gene3D" id="3.90.320.10">
    <property type="match status" value="1"/>
</dbReference>